<accession>A0A8S5MNM8</accession>
<proteinExistence type="predicted"/>
<evidence type="ECO:0000313" key="1">
    <source>
        <dbReference type="EMBL" id="DAD83746.1"/>
    </source>
</evidence>
<organism evidence="1">
    <name type="scientific">Myoviridae sp. ctI7W9</name>
    <dbReference type="NCBI Taxonomy" id="2826636"/>
    <lineage>
        <taxon>Viruses</taxon>
        <taxon>Duplodnaviria</taxon>
        <taxon>Heunggongvirae</taxon>
        <taxon>Uroviricota</taxon>
        <taxon>Caudoviricetes</taxon>
    </lineage>
</organism>
<reference evidence="1" key="1">
    <citation type="journal article" date="2021" name="Proc. Natl. Acad. Sci. U.S.A.">
        <title>A Catalog of Tens of Thousands of Viruses from Human Metagenomes Reveals Hidden Associations with Chronic Diseases.</title>
        <authorList>
            <person name="Tisza M.J."/>
            <person name="Buck C.B."/>
        </authorList>
    </citation>
    <scope>NUCLEOTIDE SEQUENCE</scope>
    <source>
        <strain evidence="1">CtI7W9</strain>
    </source>
</reference>
<protein>
    <submittedName>
        <fullName evidence="1">Regulatory protein</fullName>
    </submittedName>
</protein>
<sequence>MEACITGQTLCWRCQRATNAPGMGCSWSRHADPEPVEGWEARETTLKGSDYYHGKNYTKIIQSYVIRACPLFLPDGKSEPPRIYRKWIVEVDGEWLTTQETRERLGIDRHEIYKLIERGKLNARQVE</sequence>
<name>A0A8S5MNM8_9CAUD</name>
<dbReference type="EMBL" id="BK014941">
    <property type="protein sequence ID" value="DAD83746.1"/>
    <property type="molecule type" value="Genomic_DNA"/>
</dbReference>